<evidence type="ECO:0000256" key="4">
    <source>
        <dbReference type="ARBA" id="ARBA00023163"/>
    </source>
</evidence>
<evidence type="ECO:0000256" key="1">
    <source>
        <dbReference type="ARBA" id="ARBA00022491"/>
    </source>
</evidence>
<dbReference type="HAMAP" id="MF_00081">
    <property type="entry name" value="HrcA"/>
    <property type="match status" value="1"/>
</dbReference>
<dbReference type="InterPro" id="IPR036390">
    <property type="entry name" value="WH_DNA-bd_sf"/>
</dbReference>
<dbReference type="PANTHER" id="PTHR34824:SF1">
    <property type="entry name" value="HEAT-INDUCIBLE TRANSCRIPTION REPRESSOR HRCA"/>
    <property type="match status" value="1"/>
</dbReference>
<dbReference type="AlphaFoldDB" id="A0A2K9LIT8"/>
<dbReference type="Proteomes" id="UP000235116">
    <property type="component" value="Chromosome"/>
</dbReference>
<dbReference type="GO" id="GO:0003677">
    <property type="term" value="F:DNA binding"/>
    <property type="evidence" value="ECO:0007669"/>
    <property type="project" value="InterPro"/>
</dbReference>
<dbReference type="SUPFAM" id="SSF46785">
    <property type="entry name" value="Winged helix' DNA-binding domain"/>
    <property type="match status" value="1"/>
</dbReference>
<reference evidence="9" key="1">
    <citation type="submission" date="2017-08" db="EMBL/GenBank/DDBJ databases">
        <title>Direct submision.</title>
        <authorList>
            <person name="Kim S.-J."/>
            <person name="Rhee S.-K."/>
        </authorList>
    </citation>
    <scope>NUCLEOTIDE SEQUENCE [LARGE SCALE GENOMIC DNA]</scope>
    <source>
        <strain evidence="9">GI5</strain>
    </source>
</reference>
<keyword evidence="1 5" id="KW-0678">Repressor</keyword>
<evidence type="ECO:0000313" key="8">
    <source>
        <dbReference type="EMBL" id="AUM12160.1"/>
    </source>
</evidence>
<dbReference type="NCBIfam" id="TIGR00331">
    <property type="entry name" value="hrcA"/>
    <property type="match status" value="1"/>
</dbReference>
<sequence>MRAKIDRAEEVLKALVERYIQDGEPVGSKAIAQAMVNSASPATIRNVMAQLEQRGLIHSPHTSAGRVPTQLGYRMFVDTLLTVSSPGADNVDQVKKRLLPDKTPQELMEEASEVLSDLTSMAGIVMVPKSDRSSLRQVEFLPLEGNRVLVILVLNDREVQNRIITTSHRYSESELQEAANYLNQHFIGNALGRIRDSLLCSMQDDKVRMDSLMQTVIEVASQSFQSPNESECVVSGQSNLLGMVDHQGVDRLRDLFDAFQRKRDLLDLMDHCVKADGVQIFIGQESGYHMLDECSLVSSTYGTEDEVLGVLAVIGPTRMPYQKVIPMVDLTAKILSAALKPAN</sequence>
<feature type="domain" description="Heat-inducible transcription repressor HrcA C-terminal" evidence="6">
    <location>
        <begin position="106"/>
        <end position="325"/>
    </location>
</feature>
<dbReference type="Gene3D" id="3.30.390.60">
    <property type="entry name" value="Heat-inducible transcription repressor hrca homolog, domain 3"/>
    <property type="match status" value="1"/>
</dbReference>
<dbReference type="Gene3D" id="3.30.450.40">
    <property type="match status" value="1"/>
</dbReference>
<comment type="function">
    <text evidence="5">Negative regulator of class I heat shock genes (grpE-dnaK-dnaJ and groELS operons). Prevents heat-shock induction of these operons.</text>
</comment>
<dbReference type="OrthoDB" id="9783139at2"/>
<dbReference type="InterPro" id="IPR002571">
    <property type="entry name" value="HrcA"/>
</dbReference>
<proteinExistence type="inferred from homology"/>
<evidence type="ECO:0000259" key="7">
    <source>
        <dbReference type="Pfam" id="PF03444"/>
    </source>
</evidence>
<dbReference type="InterPro" id="IPR005104">
    <property type="entry name" value="WHTH_HrcA_DNA-bd"/>
</dbReference>
<organism evidence="8 9">
    <name type="scientific">Ketobacter alkanivorans</name>
    <dbReference type="NCBI Taxonomy" id="1917421"/>
    <lineage>
        <taxon>Bacteria</taxon>
        <taxon>Pseudomonadati</taxon>
        <taxon>Pseudomonadota</taxon>
        <taxon>Gammaproteobacteria</taxon>
        <taxon>Pseudomonadales</taxon>
        <taxon>Ketobacteraceae</taxon>
        <taxon>Ketobacter</taxon>
    </lineage>
</organism>
<dbReference type="SUPFAM" id="SSF55781">
    <property type="entry name" value="GAF domain-like"/>
    <property type="match status" value="1"/>
</dbReference>
<keyword evidence="9" id="KW-1185">Reference proteome</keyword>
<evidence type="ECO:0000256" key="3">
    <source>
        <dbReference type="ARBA" id="ARBA00023016"/>
    </source>
</evidence>
<evidence type="ECO:0000256" key="5">
    <source>
        <dbReference type="HAMAP-Rule" id="MF_00081"/>
    </source>
</evidence>
<accession>A0A2K9LIT8</accession>
<evidence type="ECO:0000259" key="6">
    <source>
        <dbReference type="Pfam" id="PF01628"/>
    </source>
</evidence>
<evidence type="ECO:0000256" key="2">
    <source>
        <dbReference type="ARBA" id="ARBA00023015"/>
    </source>
</evidence>
<dbReference type="Gene3D" id="1.10.10.10">
    <property type="entry name" value="Winged helix-like DNA-binding domain superfamily/Winged helix DNA-binding domain"/>
    <property type="match status" value="1"/>
</dbReference>
<dbReference type="InterPro" id="IPR021153">
    <property type="entry name" value="HrcA_C"/>
</dbReference>
<name>A0A2K9LIT8_9GAMM</name>
<dbReference type="InterPro" id="IPR036388">
    <property type="entry name" value="WH-like_DNA-bd_sf"/>
</dbReference>
<gene>
    <name evidence="5 8" type="primary">hrcA</name>
    <name evidence="8" type="ORF">Kalk_06935</name>
</gene>
<keyword evidence="2 5" id="KW-0805">Transcription regulation</keyword>
<dbReference type="GO" id="GO:0045892">
    <property type="term" value="P:negative regulation of DNA-templated transcription"/>
    <property type="evidence" value="ECO:0007669"/>
    <property type="project" value="UniProtKB-UniRule"/>
</dbReference>
<evidence type="ECO:0000313" key="9">
    <source>
        <dbReference type="Proteomes" id="UP000235116"/>
    </source>
</evidence>
<feature type="domain" description="Winged helix-turn-helix transcription repressor HrcA DNA-binding" evidence="7">
    <location>
        <begin position="9"/>
        <end position="75"/>
    </location>
</feature>
<dbReference type="Pfam" id="PF03444">
    <property type="entry name" value="WHD_HrcA"/>
    <property type="match status" value="1"/>
</dbReference>
<dbReference type="EMBL" id="CP022684">
    <property type="protein sequence ID" value="AUM12160.1"/>
    <property type="molecule type" value="Genomic_DNA"/>
</dbReference>
<dbReference type="InterPro" id="IPR023120">
    <property type="entry name" value="WHTH_transcript_rep_HrcA_IDD"/>
</dbReference>
<keyword evidence="4 5" id="KW-0804">Transcription</keyword>
<dbReference type="Pfam" id="PF01628">
    <property type="entry name" value="HrcA"/>
    <property type="match status" value="1"/>
</dbReference>
<dbReference type="InterPro" id="IPR029016">
    <property type="entry name" value="GAF-like_dom_sf"/>
</dbReference>
<dbReference type="PANTHER" id="PTHR34824">
    <property type="entry name" value="HEAT-INDUCIBLE TRANSCRIPTION REPRESSOR HRCA"/>
    <property type="match status" value="1"/>
</dbReference>
<dbReference type="RefSeq" id="WP_101893496.1">
    <property type="nucleotide sequence ID" value="NZ_CP022684.1"/>
</dbReference>
<dbReference type="KEGG" id="kak:Kalk_06935"/>
<protein>
    <recommendedName>
        <fullName evidence="5">Heat-inducible transcription repressor HrcA</fullName>
    </recommendedName>
</protein>
<comment type="similarity">
    <text evidence="5">Belongs to the HrcA family.</text>
</comment>
<keyword evidence="3 5" id="KW-0346">Stress response</keyword>
<dbReference type="PIRSF" id="PIRSF005485">
    <property type="entry name" value="HrcA"/>
    <property type="match status" value="1"/>
</dbReference>